<dbReference type="GO" id="GO:0006457">
    <property type="term" value="P:protein folding"/>
    <property type="evidence" value="ECO:0007669"/>
    <property type="project" value="TreeGrafter"/>
</dbReference>
<dbReference type="CDD" id="cd06467">
    <property type="entry name" value="p23_NUDC_like"/>
    <property type="match status" value="1"/>
</dbReference>
<evidence type="ECO:0000313" key="5">
    <source>
        <dbReference type="EMBL" id="CAD8447250.1"/>
    </source>
</evidence>
<dbReference type="InterPro" id="IPR037898">
    <property type="entry name" value="NudC_fam"/>
</dbReference>
<accession>A0A7S0DAS9</accession>
<dbReference type="GO" id="GO:0005737">
    <property type="term" value="C:cytoplasm"/>
    <property type="evidence" value="ECO:0007669"/>
    <property type="project" value="UniProtKB-SubCell"/>
</dbReference>
<dbReference type="InterPro" id="IPR008978">
    <property type="entry name" value="HSP20-like_chaperone"/>
</dbReference>
<dbReference type="InterPro" id="IPR007052">
    <property type="entry name" value="CS_dom"/>
</dbReference>
<evidence type="ECO:0000256" key="2">
    <source>
        <dbReference type="ARBA" id="ARBA00022490"/>
    </source>
</evidence>
<dbReference type="EMBL" id="HBEM01012924">
    <property type="protein sequence ID" value="CAD8447250.1"/>
    <property type="molecule type" value="Transcribed_RNA"/>
</dbReference>
<reference evidence="5" key="1">
    <citation type="submission" date="2021-01" db="EMBL/GenBank/DDBJ databases">
        <authorList>
            <person name="Corre E."/>
            <person name="Pelletier E."/>
            <person name="Niang G."/>
            <person name="Scheremetjew M."/>
            <person name="Finn R."/>
            <person name="Kale V."/>
            <person name="Holt S."/>
            <person name="Cochrane G."/>
            <person name="Meng A."/>
            <person name="Brown T."/>
            <person name="Cohen L."/>
        </authorList>
    </citation>
    <scope>NUCLEOTIDE SEQUENCE</scope>
    <source>
        <strain evidence="5">CCMP2058</strain>
    </source>
</reference>
<dbReference type="Pfam" id="PF04969">
    <property type="entry name" value="CS"/>
    <property type="match status" value="1"/>
</dbReference>
<dbReference type="PANTHER" id="PTHR12356:SF3">
    <property type="entry name" value="NUCLEAR MIGRATION PROTEIN NUDC"/>
    <property type="match status" value="1"/>
</dbReference>
<name>A0A7S0DAS9_9EUKA</name>
<organism evidence="5">
    <name type="scientific">Amorphochlora amoebiformis</name>
    <dbReference type="NCBI Taxonomy" id="1561963"/>
    <lineage>
        <taxon>Eukaryota</taxon>
        <taxon>Sar</taxon>
        <taxon>Rhizaria</taxon>
        <taxon>Cercozoa</taxon>
        <taxon>Chlorarachniophyceae</taxon>
        <taxon>Amorphochlora</taxon>
    </lineage>
</organism>
<feature type="domain" description="CS" evidence="4">
    <location>
        <begin position="202"/>
        <end position="292"/>
    </location>
</feature>
<protein>
    <recommendedName>
        <fullName evidence="4">CS domain-containing protein</fullName>
    </recommendedName>
</protein>
<sequence>MSAKNFSYVCVPADVNEPIKLLTDRAPGTLEADNFRETLKKHFAKLGKIDKKIYEAQINQQFKKQNVKMDSEQMEMLMRDTRVQIVPLTLPVKQTDFLSISMYVDDAGIAKNLPRNPRASKIALEVGRPSDVRGDAFFGRVFDDQENWDRVNFTLDDVKSDAKWITTAKELKKKNVDMGGDALKLKQMLASRGGQEPAMPEGKSEKYSWKQSSDDVEVTIPVDSKVRSKDVKVDLKSKSLAISVNNNCLISGDLFSVVRASESNWSMSTEGNGKEISIMMEKAAEKTWSSLFKE</sequence>
<dbReference type="PROSITE" id="PS51203">
    <property type="entry name" value="CS"/>
    <property type="match status" value="1"/>
</dbReference>
<comment type="subcellular location">
    <subcellularLocation>
        <location evidence="1">Cytoplasm</location>
    </subcellularLocation>
</comment>
<evidence type="ECO:0000256" key="3">
    <source>
        <dbReference type="SAM" id="MobiDB-lite"/>
    </source>
</evidence>
<dbReference type="SUPFAM" id="SSF49764">
    <property type="entry name" value="HSP20-like chaperones"/>
    <property type="match status" value="1"/>
</dbReference>
<dbReference type="GO" id="GO:0051082">
    <property type="term" value="F:unfolded protein binding"/>
    <property type="evidence" value="ECO:0007669"/>
    <property type="project" value="TreeGrafter"/>
</dbReference>
<dbReference type="AlphaFoldDB" id="A0A7S0DAS9"/>
<dbReference type="PANTHER" id="PTHR12356">
    <property type="entry name" value="NUCLEAR MOVEMENT PROTEIN NUDC"/>
    <property type="match status" value="1"/>
</dbReference>
<gene>
    <name evidence="5" type="ORF">LAMO00422_LOCUS9000</name>
</gene>
<evidence type="ECO:0000256" key="1">
    <source>
        <dbReference type="ARBA" id="ARBA00004496"/>
    </source>
</evidence>
<dbReference type="Gene3D" id="2.60.40.790">
    <property type="match status" value="1"/>
</dbReference>
<keyword evidence="2" id="KW-0963">Cytoplasm</keyword>
<proteinExistence type="predicted"/>
<evidence type="ECO:0000259" key="4">
    <source>
        <dbReference type="PROSITE" id="PS51203"/>
    </source>
</evidence>
<feature type="region of interest" description="Disordered" evidence="3">
    <location>
        <begin position="191"/>
        <end position="210"/>
    </location>
</feature>